<evidence type="ECO:0000256" key="1">
    <source>
        <dbReference type="HAMAP-Rule" id="MF_02231"/>
    </source>
</evidence>
<dbReference type="UniPathway" id="UPA00232"/>
<dbReference type="GO" id="GO:0005829">
    <property type="term" value="C:cytosol"/>
    <property type="evidence" value="ECO:0007669"/>
    <property type="project" value="TreeGrafter"/>
</dbReference>
<dbReference type="eggNOG" id="COG3154">
    <property type="taxonomic scope" value="Bacteria"/>
</dbReference>
<dbReference type="AlphaFoldDB" id="I1XG01"/>
<evidence type="ECO:0000313" key="3">
    <source>
        <dbReference type="EMBL" id="AFI83320.1"/>
    </source>
</evidence>
<evidence type="ECO:0000313" key="4">
    <source>
        <dbReference type="Proteomes" id="UP000009144"/>
    </source>
</evidence>
<dbReference type="InterPro" id="IPR036527">
    <property type="entry name" value="SCP2_sterol-bd_dom_sf"/>
</dbReference>
<keyword evidence="4" id="KW-1185">Reference proteome</keyword>
<dbReference type="STRING" id="754476.Q7A_471"/>
<dbReference type="EMBL" id="CP003390">
    <property type="protein sequence ID" value="AFI83320.1"/>
    <property type="molecule type" value="Genomic_DNA"/>
</dbReference>
<comment type="function">
    <text evidence="1">Required for O(2)-independent ubiquinone (coenzyme Q) biosynthesis. Likely functions as an accessory factor.</text>
</comment>
<dbReference type="SUPFAM" id="SSF55718">
    <property type="entry name" value="SCP-like"/>
    <property type="match status" value="1"/>
</dbReference>
<dbReference type="KEGG" id="mej:Q7A_471"/>
<dbReference type="Pfam" id="PF02036">
    <property type="entry name" value="SCP2"/>
    <property type="match status" value="1"/>
</dbReference>
<accession>I1XG01</accession>
<keyword evidence="1" id="KW-0831">Ubiquinone biosynthesis</keyword>
<dbReference type="PANTHER" id="PTHR10094:SF25">
    <property type="entry name" value="SCP2 STEROL-BINDING DOMAIN-CONTAINING PROTEIN 1"/>
    <property type="match status" value="1"/>
</dbReference>
<comment type="pathway">
    <text evidence="1">Cofactor biosynthesis; ubiquinone biosynthesis.</text>
</comment>
<feature type="domain" description="SCP2" evidence="2">
    <location>
        <begin position="55"/>
        <end position="144"/>
    </location>
</feature>
<dbReference type="HOGENOM" id="CLU_111894_1_0_6"/>
<proteinExistence type="inferred from homology"/>
<dbReference type="Gene3D" id="3.30.1050.10">
    <property type="entry name" value="SCP2 sterol-binding domain"/>
    <property type="match status" value="1"/>
</dbReference>
<comment type="similarity">
    <text evidence="1">Belongs to the UbiT family.</text>
</comment>
<sequence length="171" mass="19426">MVSMPTKLVSSIPEKLALLPGIQYLPWRIPFRLLPQAAQFIVVEKVSNVIFKQQLLEGELSFLENTLLRIQIKDLAYDWQVTLKQNRLSFSSGSDRADTTFSGNSKDFLLLAGRREDPDTLFFQRRLSIEGNTELGLQIKNLIDSVDMDELPSIFNHALTLMADVVEAFPQ</sequence>
<evidence type="ECO:0000259" key="2">
    <source>
        <dbReference type="Pfam" id="PF02036"/>
    </source>
</evidence>
<dbReference type="PATRIC" id="fig|754476.3.peg.466"/>
<reference evidence="3 4" key="1">
    <citation type="journal article" date="2012" name="J. Bacteriol.">
        <title>Complete genome sequences of Methylophaga sp. strain JAM1 and Methylophaga sp. strain JAM7.</title>
        <authorList>
            <person name="Villeneuve C."/>
            <person name="Martineau C."/>
            <person name="Mauffrey F."/>
            <person name="Villemur R."/>
        </authorList>
    </citation>
    <scope>NUCLEOTIDE SEQUENCE [LARGE SCALE GENOMIC DNA]</scope>
    <source>
        <strain evidence="3 4">JAM1</strain>
    </source>
</reference>
<dbReference type="PANTHER" id="PTHR10094">
    <property type="entry name" value="STEROL CARRIER PROTEIN 2 SCP-2 FAMILY PROTEIN"/>
    <property type="match status" value="1"/>
</dbReference>
<dbReference type="HAMAP" id="MF_02231">
    <property type="entry name" value="UbiT"/>
    <property type="match status" value="1"/>
</dbReference>
<organism evidence="3 4">
    <name type="scientific">Methylophaga nitratireducenticrescens</name>
    <dbReference type="NCBI Taxonomy" id="754476"/>
    <lineage>
        <taxon>Bacteria</taxon>
        <taxon>Pseudomonadati</taxon>
        <taxon>Pseudomonadota</taxon>
        <taxon>Gammaproteobacteria</taxon>
        <taxon>Thiotrichales</taxon>
        <taxon>Piscirickettsiaceae</taxon>
        <taxon>Methylophaga</taxon>
    </lineage>
</organism>
<dbReference type="GO" id="GO:0006744">
    <property type="term" value="P:ubiquinone biosynthetic process"/>
    <property type="evidence" value="ECO:0007669"/>
    <property type="project" value="UniProtKB-UniRule"/>
</dbReference>
<protein>
    <recommendedName>
        <fullName evidence="1">Ubiquinone biosynthesis accessory factor UbiT</fullName>
    </recommendedName>
</protein>
<gene>
    <name evidence="1" type="primary">ubiT</name>
    <name evidence="3" type="ordered locus">Q7A_471</name>
</gene>
<dbReference type="InterPro" id="IPR016830">
    <property type="entry name" value="UbiT"/>
</dbReference>
<dbReference type="InterPro" id="IPR003033">
    <property type="entry name" value="SCP2_sterol-bd_dom"/>
</dbReference>
<dbReference type="Proteomes" id="UP000009144">
    <property type="component" value="Chromosome"/>
</dbReference>
<name>I1XG01_METNJ</name>
<reference evidence="3 4" key="2">
    <citation type="journal article" date="2013" name="Int. J. Syst. Evol. Microbiol.">
        <title>Methylophaga nitratireducenticrescens sp. nov. and Methylophaga frappieri sp. nov., isolated from the biofilm of the methanol-fed denitrification system treating the seawater at the Montreal Biodome.</title>
        <authorList>
            <person name="Villeneuve C."/>
            <person name="Martineau C."/>
            <person name="Mauffrey F."/>
            <person name="Villemur R."/>
        </authorList>
    </citation>
    <scope>NUCLEOTIDE SEQUENCE [LARGE SCALE GENOMIC DNA]</scope>
    <source>
        <strain evidence="3 4">JAM1</strain>
    </source>
</reference>